<accession>A0A109LGW5</accession>
<protein>
    <submittedName>
        <fullName evidence="2">Uncharacterized protein</fullName>
    </submittedName>
</protein>
<dbReference type="Proteomes" id="UP000061348">
    <property type="component" value="Unassembled WGS sequence"/>
</dbReference>
<dbReference type="AlphaFoldDB" id="A0A109LGW5"/>
<evidence type="ECO:0000256" key="1">
    <source>
        <dbReference type="SAM" id="MobiDB-lite"/>
    </source>
</evidence>
<gene>
    <name evidence="2" type="ORF">PFLmoz3_03277</name>
</gene>
<evidence type="ECO:0000313" key="3">
    <source>
        <dbReference type="Proteomes" id="UP000061348"/>
    </source>
</evidence>
<dbReference type="EMBL" id="LCYA01000078">
    <property type="protein sequence ID" value="KWV87428.1"/>
    <property type="molecule type" value="Genomic_DNA"/>
</dbReference>
<reference evidence="2 3" key="1">
    <citation type="submission" date="2015-05" db="EMBL/GenBank/DDBJ databases">
        <title>A genomic and transcriptomic approach to investigate the blue pigment phenotype in Pseudomonas fluorescens.</title>
        <authorList>
            <person name="Andreani N.A."/>
            <person name="Cardazzo B."/>
        </authorList>
    </citation>
    <scope>NUCLEOTIDE SEQUENCE [LARGE SCALE GENOMIC DNA]</scope>
    <source>
        <strain evidence="2 3">Ps_22</strain>
    </source>
</reference>
<evidence type="ECO:0000313" key="2">
    <source>
        <dbReference type="EMBL" id="KWV87428.1"/>
    </source>
</evidence>
<feature type="compositionally biased region" description="Low complexity" evidence="1">
    <location>
        <begin position="38"/>
        <end position="51"/>
    </location>
</feature>
<feature type="region of interest" description="Disordered" evidence="1">
    <location>
        <begin position="34"/>
        <end position="70"/>
    </location>
</feature>
<name>A0A109LGW5_PSEFL</name>
<comment type="caution">
    <text evidence="2">The sequence shown here is derived from an EMBL/GenBank/DDBJ whole genome shotgun (WGS) entry which is preliminary data.</text>
</comment>
<sequence length="70" mass="7258">MPAMRPHQAPRGFLTNRNPAITTANTANVVLYSASAGNPNTNPTTANAHPARPGTKKPSTEVINAAHPSS</sequence>
<organism evidence="2 3">
    <name type="scientific">Pseudomonas fluorescens</name>
    <dbReference type="NCBI Taxonomy" id="294"/>
    <lineage>
        <taxon>Bacteria</taxon>
        <taxon>Pseudomonadati</taxon>
        <taxon>Pseudomonadota</taxon>
        <taxon>Gammaproteobacteria</taxon>
        <taxon>Pseudomonadales</taxon>
        <taxon>Pseudomonadaceae</taxon>
        <taxon>Pseudomonas</taxon>
    </lineage>
</organism>
<proteinExistence type="predicted"/>